<comment type="caution">
    <text evidence="2">The sequence shown here is derived from an EMBL/GenBank/DDBJ whole genome shotgun (WGS) entry which is preliminary data.</text>
</comment>
<dbReference type="AlphaFoldDB" id="A0A367LY75"/>
<organism evidence="2 3">
    <name type="scientific">Pseudomonas aeruginosa</name>
    <dbReference type="NCBI Taxonomy" id="287"/>
    <lineage>
        <taxon>Bacteria</taxon>
        <taxon>Pseudomonadati</taxon>
        <taxon>Pseudomonadota</taxon>
        <taxon>Gammaproteobacteria</taxon>
        <taxon>Pseudomonadales</taxon>
        <taxon>Pseudomonadaceae</taxon>
        <taxon>Pseudomonas</taxon>
    </lineage>
</organism>
<proteinExistence type="predicted"/>
<feature type="signal peptide" evidence="1">
    <location>
        <begin position="1"/>
        <end position="25"/>
    </location>
</feature>
<evidence type="ECO:0000313" key="3">
    <source>
        <dbReference type="Proteomes" id="UP000253594"/>
    </source>
</evidence>
<reference evidence="2 3" key="1">
    <citation type="submission" date="2018-07" db="EMBL/GenBank/DDBJ databases">
        <title>Mechanisms of high-level aminoglycoside resistance among Gram-negative pathogens in Brazil.</title>
        <authorList>
            <person name="Ballaben A.S."/>
            <person name="Darini A.L.C."/>
            <person name="Doi Y."/>
        </authorList>
    </citation>
    <scope>NUCLEOTIDE SEQUENCE [LARGE SCALE GENOMIC DNA]</scope>
    <source>
        <strain evidence="2 3">B2-305</strain>
    </source>
</reference>
<name>A0A367LY75_PSEAI</name>
<dbReference type="Proteomes" id="UP000253594">
    <property type="component" value="Unassembled WGS sequence"/>
</dbReference>
<keyword evidence="1" id="KW-0732">Signal</keyword>
<gene>
    <name evidence="2" type="ORF">DT376_35955</name>
</gene>
<evidence type="ECO:0000256" key="1">
    <source>
        <dbReference type="SAM" id="SignalP"/>
    </source>
</evidence>
<feature type="chain" id="PRO_5016909752" evidence="1">
    <location>
        <begin position="26"/>
        <end position="108"/>
    </location>
</feature>
<protein>
    <submittedName>
        <fullName evidence="2">Protein activator</fullName>
    </submittedName>
</protein>
<sequence>MKSIKSLPSFAALALCLSVSSMASAATITPVNSAFTAPGTISVSSPASLNLPVTCNITFKGKTAADGSYASIDSVTVSGSNTLCSVPQMTGLPWKLTVSSTTAGKVDG</sequence>
<accession>A0A367LY75</accession>
<evidence type="ECO:0000313" key="2">
    <source>
        <dbReference type="EMBL" id="RCI70177.1"/>
    </source>
</evidence>
<dbReference type="EMBL" id="QORE01002344">
    <property type="protein sequence ID" value="RCI70177.1"/>
    <property type="molecule type" value="Genomic_DNA"/>
</dbReference>
<feature type="non-terminal residue" evidence="2">
    <location>
        <position position="108"/>
    </location>
</feature>
<dbReference type="NCBIfam" id="NF041562">
    <property type="entry name" value="PraB"/>
    <property type="match status" value="1"/>
</dbReference>